<dbReference type="GO" id="GO:0003720">
    <property type="term" value="F:telomerase activity"/>
    <property type="evidence" value="ECO:0007669"/>
    <property type="project" value="TreeGrafter"/>
</dbReference>
<dbReference type="Proteomes" id="UP000290809">
    <property type="component" value="Unassembled WGS sequence"/>
</dbReference>
<dbReference type="PANTHER" id="PTHR44791:SF1">
    <property type="entry name" value="TELOMERASE PROTEIN COMPONENT 1"/>
    <property type="match status" value="1"/>
</dbReference>
<protein>
    <recommendedName>
        <fullName evidence="1">TROVE domain-containing protein</fullName>
    </recommendedName>
</protein>
<dbReference type="InterPro" id="IPR037214">
    <property type="entry name" value="TROVE_dom_sf"/>
</dbReference>
<reference evidence="2 3" key="1">
    <citation type="journal article" date="2019" name="PLoS Pathog.">
        <title>Genome sequence of the bovine parasite Schistosoma bovis Tanzania.</title>
        <authorList>
            <person name="Oey H."/>
            <person name="Zakrzewski M."/>
            <person name="Gobert G."/>
            <person name="Gravermann K."/>
            <person name="Stoye J."/>
            <person name="Jones M."/>
            <person name="Mcmanus D."/>
            <person name="Krause L."/>
        </authorList>
    </citation>
    <scope>NUCLEOTIDE SEQUENCE [LARGE SCALE GENOMIC DNA]</scope>
    <source>
        <strain evidence="2 3">TAN1997</strain>
    </source>
</reference>
<dbReference type="Pfam" id="PF05731">
    <property type="entry name" value="TROVE"/>
    <property type="match status" value="1"/>
</dbReference>
<evidence type="ECO:0000259" key="1">
    <source>
        <dbReference type="PROSITE" id="PS50988"/>
    </source>
</evidence>
<sequence>MNVLKTLYWCAGKDGNKTYDSPVELQHGSVVPDLSIVTTEADYCALKVSGRGAGDASVDAVTDTLQSRIVDPSPIHFTLKELVRKLHISKPALNVMCVLGKLYPNDVTAFSKTGLEGDWDASKAGVCMKLPVHPKWKVELASGKSRDAWTKIIMSGDLCHELILRNLKSILCSRISQTGHDIVLQRLSDAELVIEGKQLPFVYLTAYITVEKLYDMLSMTANRKRLKVLVICSLCSGFELQKIRRSTRVKAILHWTAPWFQSIGGSRCTSFPMTGWIELKGLVDNVFKYLSLPDDKCLVEQIDKIDETYKLNSMFDLPLQMNLSSEQQGHNKLSQIKSSQ</sequence>
<gene>
    <name evidence="2" type="ORF">DC041_0010738</name>
</gene>
<feature type="domain" description="TROVE" evidence="1">
    <location>
        <begin position="1"/>
        <end position="251"/>
    </location>
</feature>
<dbReference type="GO" id="GO:0000722">
    <property type="term" value="P:telomere maintenance via recombination"/>
    <property type="evidence" value="ECO:0007669"/>
    <property type="project" value="TreeGrafter"/>
</dbReference>
<organism evidence="2 3">
    <name type="scientific">Schistosoma bovis</name>
    <name type="common">Blood fluke</name>
    <dbReference type="NCBI Taxonomy" id="6184"/>
    <lineage>
        <taxon>Eukaryota</taxon>
        <taxon>Metazoa</taxon>
        <taxon>Spiralia</taxon>
        <taxon>Lophotrochozoa</taxon>
        <taxon>Platyhelminthes</taxon>
        <taxon>Trematoda</taxon>
        <taxon>Digenea</taxon>
        <taxon>Strigeidida</taxon>
        <taxon>Schistosomatoidea</taxon>
        <taxon>Schistosomatidae</taxon>
        <taxon>Schistosoma</taxon>
    </lineage>
</organism>
<dbReference type="AlphaFoldDB" id="A0A430Q3H4"/>
<evidence type="ECO:0000313" key="3">
    <source>
        <dbReference type="Proteomes" id="UP000290809"/>
    </source>
</evidence>
<dbReference type="InterPro" id="IPR008858">
    <property type="entry name" value="TROVE_dom"/>
</dbReference>
<accession>A0A430Q3H4</accession>
<dbReference type="GO" id="GO:0070034">
    <property type="term" value="F:telomerase RNA binding"/>
    <property type="evidence" value="ECO:0007669"/>
    <property type="project" value="TreeGrafter"/>
</dbReference>
<dbReference type="STRING" id="6184.A0A430Q3H4"/>
<comment type="caution">
    <text evidence="2">The sequence shown here is derived from an EMBL/GenBank/DDBJ whole genome shotgun (WGS) entry which is preliminary data.</text>
</comment>
<dbReference type="PANTHER" id="PTHR44791">
    <property type="entry name" value="TELOMERASE PROTEIN COMPONENT 1 TEP1"/>
    <property type="match status" value="1"/>
</dbReference>
<dbReference type="EMBL" id="QMKO01002909">
    <property type="protein sequence ID" value="RTG82253.1"/>
    <property type="molecule type" value="Genomic_DNA"/>
</dbReference>
<evidence type="ECO:0000313" key="2">
    <source>
        <dbReference type="EMBL" id="RTG82253.1"/>
    </source>
</evidence>
<name>A0A430Q3H4_SCHBO</name>
<proteinExistence type="predicted"/>
<keyword evidence="3" id="KW-1185">Reference proteome</keyword>
<dbReference type="GO" id="GO:0005697">
    <property type="term" value="C:telomerase holoenzyme complex"/>
    <property type="evidence" value="ECO:0007669"/>
    <property type="project" value="TreeGrafter"/>
</dbReference>
<dbReference type="SUPFAM" id="SSF140864">
    <property type="entry name" value="TROVE domain-like"/>
    <property type="match status" value="1"/>
</dbReference>
<dbReference type="PROSITE" id="PS50988">
    <property type="entry name" value="TROVE"/>
    <property type="match status" value="1"/>
</dbReference>
<dbReference type="InterPro" id="IPR052652">
    <property type="entry name" value="Telomerase_Complex_Comp"/>
</dbReference>